<proteinExistence type="predicted"/>
<feature type="domain" description="DUF3417" evidence="2">
    <location>
        <begin position="27"/>
        <end position="107"/>
    </location>
</feature>
<dbReference type="EMBL" id="AUZX01004855">
    <property type="protein sequence ID" value="EQD69741.1"/>
    <property type="molecule type" value="Genomic_DNA"/>
</dbReference>
<protein>
    <submittedName>
        <fullName evidence="3">Alpha-glucan phosphorylase</fullName>
    </submittedName>
</protein>
<dbReference type="SUPFAM" id="SSF53756">
    <property type="entry name" value="UDP-Glycosyltransferase/glycogen phosphorylase"/>
    <property type="match status" value="1"/>
</dbReference>
<evidence type="ECO:0000259" key="2">
    <source>
        <dbReference type="Pfam" id="PF11897"/>
    </source>
</evidence>
<accession>T1BA05</accession>
<reference evidence="3" key="2">
    <citation type="journal article" date="2014" name="ISME J.">
        <title>Microbial stratification in low pH oxic and suboxic macroscopic growths along an acid mine drainage.</title>
        <authorList>
            <person name="Mendez-Garcia C."/>
            <person name="Mesa V."/>
            <person name="Sprenger R.R."/>
            <person name="Richter M."/>
            <person name="Diez M.S."/>
            <person name="Solano J."/>
            <person name="Bargiela R."/>
            <person name="Golyshina O.V."/>
            <person name="Manteca A."/>
            <person name="Ramos J.L."/>
            <person name="Gallego J.R."/>
            <person name="Llorente I."/>
            <person name="Martins Dos Santos V.A."/>
            <person name="Jensen O.N."/>
            <person name="Pelaez A.I."/>
            <person name="Sanchez J."/>
            <person name="Ferrer M."/>
        </authorList>
    </citation>
    <scope>NUCLEOTIDE SEQUENCE</scope>
</reference>
<dbReference type="InterPro" id="IPR052182">
    <property type="entry name" value="Glycogen/Maltodextrin_Phosph"/>
</dbReference>
<name>T1BA05_9ZZZZ</name>
<evidence type="ECO:0000313" key="3">
    <source>
        <dbReference type="EMBL" id="EQD69741.1"/>
    </source>
</evidence>
<dbReference type="PANTHER" id="PTHR42655:SF1">
    <property type="entry name" value="GLYCOGEN PHOSPHORYLASE"/>
    <property type="match status" value="1"/>
</dbReference>
<feature type="non-terminal residue" evidence="3">
    <location>
        <position position="1"/>
    </location>
</feature>
<reference evidence="3" key="1">
    <citation type="submission" date="2013-08" db="EMBL/GenBank/DDBJ databases">
        <authorList>
            <person name="Mendez C."/>
            <person name="Richter M."/>
            <person name="Ferrer M."/>
            <person name="Sanchez J."/>
        </authorList>
    </citation>
    <scope>NUCLEOTIDE SEQUENCE</scope>
</reference>
<evidence type="ECO:0000256" key="1">
    <source>
        <dbReference type="SAM" id="MobiDB-lite"/>
    </source>
</evidence>
<sequence length="156" mass="17455">KRLDFTVCDRSQSTVMRKSLIEVVPVIPEALARLPELAGNLFFSWHRPARALFEDLDPELWNQCRGNPRLMLRCLPQRALDAAAGDPQYLGRYTAAMQRLDAYLAARPHGPASRWSPISAPSTAFTRASRSTREASASWPETIAKPQATPARISWP</sequence>
<gene>
    <name evidence="3" type="ORF">B1A_06692</name>
</gene>
<feature type="compositionally biased region" description="Low complexity" evidence="1">
    <location>
        <begin position="126"/>
        <end position="138"/>
    </location>
</feature>
<feature type="region of interest" description="Disordered" evidence="1">
    <location>
        <begin position="126"/>
        <end position="156"/>
    </location>
</feature>
<dbReference type="Pfam" id="PF11897">
    <property type="entry name" value="DUF3417"/>
    <property type="match status" value="1"/>
</dbReference>
<dbReference type="AlphaFoldDB" id="T1BA05"/>
<dbReference type="InterPro" id="IPR024517">
    <property type="entry name" value="Glycogen_phosphorylase_DUF3417"/>
</dbReference>
<dbReference type="PANTHER" id="PTHR42655">
    <property type="entry name" value="GLYCOGEN PHOSPHORYLASE"/>
    <property type="match status" value="1"/>
</dbReference>
<comment type="caution">
    <text evidence="3">The sequence shown here is derived from an EMBL/GenBank/DDBJ whole genome shotgun (WGS) entry which is preliminary data.</text>
</comment>
<organism evidence="3">
    <name type="scientific">mine drainage metagenome</name>
    <dbReference type="NCBI Taxonomy" id="410659"/>
    <lineage>
        <taxon>unclassified sequences</taxon>
        <taxon>metagenomes</taxon>
        <taxon>ecological metagenomes</taxon>
    </lineage>
</organism>